<name>A0A841PKX2_9HYPH</name>
<keyword evidence="4" id="KW-1185">Reference proteome</keyword>
<evidence type="ECO:0000313" key="3">
    <source>
        <dbReference type="EMBL" id="MBB6410729.1"/>
    </source>
</evidence>
<comment type="caution">
    <text evidence="3">The sequence shown here is derived from an EMBL/GenBank/DDBJ whole genome shotgun (WGS) entry which is preliminary data.</text>
</comment>
<reference evidence="3 4" key="1">
    <citation type="submission" date="2020-08" db="EMBL/GenBank/DDBJ databases">
        <title>Genomic Encyclopedia of Type Strains, Phase IV (KMG-IV): sequencing the most valuable type-strain genomes for metagenomic binning, comparative biology and taxonomic classification.</title>
        <authorList>
            <person name="Goeker M."/>
        </authorList>
    </citation>
    <scope>NUCLEOTIDE SEQUENCE [LARGE SCALE GENOMIC DNA]</scope>
    <source>
        <strain evidence="3 4">DSM 100039</strain>
    </source>
</reference>
<keyword evidence="1" id="KW-0812">Transmembrane</keyword>
<sequence length="182" mass="19452">MLGKQGFFRHSVFPQAGGMRSVRQNVVCRRGTGLASLWRYLLAGLGLAALLVGILAVVYLTAPRSSQPAGPDVSRTKNTDNGLFVASFLPERGVVRQGELESWLLTLKTKAGAPVEGAAIAISGGMPQHNHGLPTSPQATDYLGDGRYRIEGVKFTMSGWWQLHFAISATAGSDTVLFNVVL</sequence>
<dbReference type="AlphaFoldDB" id="A0A841PKX2"/>
<dbReference type="EMBL" id="JACHEF010000003">
    <property type="protein sequence ID" value="MBB6410729.1"/>
    <property type="molecule type" value="Genomic_DNA"/>
</dbReference>
<protein>
    <recommendedName>
        <fullName evidence="2">YtkA-like domain-containing protein</fullName>
    </recommendedName>
</protein>
<feature type="transmembrane region" description="Helical" evidence="1">
    <location>
        <begin position="40"/>
        <end position="62"/>
    </location>
</feature>
<feature type="domain" description="YtkA-like" evidence="2">
    <location>
        <begin position="102"/>
        <end position="164"/>
    </location>
</feature>
<dbReference type="InterPro" id="IPR032693">
    <property type="entry name" value="YtkA-like_dom"/>
</dbReference>
<evidence type="ECO:0000256" key="1">
    <source>
        <dbReference type="SAM" id="Phobius"/>
    </source>
</evidence>
<keyword evidence="1" id="KW-0472">Membrane</keyword>
<dbReference type="Pfam" id="PF13115">
    <property type="entry name" value="YtkA"/>
    <property type="match status" value="1"/>
</dbReference>
<keyword evidence="1" id="KW-1133">Transmembrane helix</keyword>
<dbReference type="Proteomes" id="UP000556329">
    <property type="component" value="Unassembled WGS sequence"/>
</dbReference>
<organism evidence="3 4">
    <name type="scientific">Mesorhizobium sangaii</name>
    <dbReference type="NCBI Taxonomy" id="505389"/>
    <lineage>
        <taxon>Bacteria</taxon>
        <taxon>Pseudomonadati</taxon>
        <taxon>Pseudomonadota</taxon>
        <taxon>Alphaproteobacteria</taxon>
        <taxon>Hyphomicrobiales</taxon>
        <taxon>Phyllobacteriaceae</taxon>
        <taxon>Mesorhizobium</taxon>
    </lineage>
</organism>
<evidence type="ECO:0000313" key="4">
    <source>
        <dbReference type="Proteomes" id="UP000556329"/>
    </source>
</evidence>
<evidence type="ECO:0000259" key="2">
    <source>
        <dbReference type="Pfam" id="PF13115"/>
    </source>
</evidence>
<accession>A0A841PKX2</accession>
<proteinExistence type="predicted"/>
<gene>
    <name evidence="3" type="ORF">HNQ71_003403</name>
</gene>